<evidence type="ECO:0000259" key="4">
    <source>
        <dbReference type="Pfam" id="PF00108"/>
    </source>
</evidence>
<reference evidence="5 6" key="1">
    <citation type="journal article" date="2018" name="Front. Plant Sci.">
        <title>Red Clover (Trifolium pratense) and Zigzag Clover (T. medium) - A Picture of Genomic Similarities and Differences.</title>
        <authorList>
            <person name="Dluhosova J."/>
            <person name="Istvanek J."/>
            <person name="Nedelnik J."/>
            <person name="Repkova J."/>
        </authorList>
    </citation>
    <scope>NUCLEOTIDE SEQUENCE [LARGE SCALE GENOMIC DNA]</scope>
    <source>
        <strain evidence="6">cv. 10/8</strain>
        <tissue evidence="5">Leaf</tissue>
    </source>
</reference>
<evidence type="ECO:0000256" key="2">
    <source>
        <dbReference type="ARBA" id="ARBA00022679"/>
    </source>
</evidence>
<dbReference type="InterPro" id="IPR016039">
    <property type="entry name" value="Thiolase-like"/>
</dbReference>
<accession>A0A392R5K6</accession>
<comment type="caution">
    <text evidence="5">The sequence shown here is derived from an EMBL/GenBank/DDBJ whole genome shotgun (WGS) entry which is preliminary data.</text>
</comment>
<comment type="similarity">
    <text evidence="1">Belongs to the thiolase-like superfamily. Thiolase family.</text>
</comment>
<dbReference type="GO" id="GO:0005739">
    <property type="term" value="C:mitochondrion"/>
    <property type="evidence" value="ECO:0007669"/>
    <property type="project" value="TreeGrafter"/>
</dbReference>
<dbReference type="InterPro" id="IPR020616">
    <property type="entry name" value="Thiolase_N"/>
</dbReference>
<keyword evidence="3" id="KW-0012">Acyltransferase</keyword>
<evidence type="ECO:0000313" key="6">
    <source>
        <dbReference type="Proteomes" id="UP000265520"/>
    </source>
</evidence>
<dbReference type="Pfam" id="PF00108">
    <property type="entry name" value="Thiolase_N"/>
    <property type="match status" value="1"/>
</dbReference>
<proteinExistence type="inferred from homology"/>
<dbReference type="GO" id="GO:0006635">
    <property type="term" value="P:fatty acid beta-oxidation"/>
    <property type="evidence" value="ECO:0007669"/>
    <property type="project" value="TreeGrafter"/>
</dbReference>
<feature type="non-terminal residue" evidence="5">
    <location>
        <position position="1"/>
    </location>
</feature>
<dbReference type="SUPFAM" id="SSF53901">
    <property type="entry name" value="Thiolase-like"/>
    <property type="match status" value="1"/>
</dbReference>
<dbReference type="AlphaFoldDB" id="A0A392R5K6"/>
<keyword evidence="2" id="KW-0808">Transferase</keyword>
<protein>
    <submittedName>
        <fullName evidence="5">Peroxisomal acetoacetyl-coenzyme A thiolase</fullName>
    </submittedName>
</protein>
<dbReference type="EMBL" id="LXQA010186746">
    <property type="protein sequence ID" value="MCI31384.1"/>
    <property type="molecule type" value="Genomic_DNA"/>
</dbReference>
<evidence type="ECO:0000256" key="3">
    <source>
        <dbReference type="ARBA" id="ARBA00023315"/>
    </source>
</evidence>
<dbReference type="GO" id="GO:0003985">
    <property type="term" value="F:acetyl-CoA C-acetyltransferase activity"/>
    <property type="evidence" value="ECO:0007669"/>
    <property type="project" value="TreeGrafter"/>
</dbReference>
<dbReference type="PANTHER" id="PTHR18919:SF168">
    <property type="entry name" value="PEROXISOMAL ACETOACETYL-COENZYME A THIOLASE"/>
    <property type="match status" value="1"/>
</dbReference>
<name>A0A392R5K6_9FABA</name>
<evidence type="ECO:0000256" key="1">
    <source>
        <dbReference type="ARBA" id="ARBA00010982"/>
    </source>
</evidence>
<dbReference type="Gene3D" id="3.40.47.10">
    <property type="match status" value="1"/>
</dbReference>
<keyword evidence="6" id="KW-1185">Reference proteome</keyword>
<organism evidence="5 6">
    <name type="scientific">Trifolium medium</name>
    <dbReference type="NCBI Taxonomy" id="97028"/>
    <lineage>
        <taxon>Eukaryota</taxon>
        <taxon>Viridiplantae</taxon>
        <taxon>Streptophyta</taxon>
        <taxon>Embryophyta</taxon>
        <taxon>Tracheophyta</taxon>
        <taxon>Spermatophyta</taxon>
        <taxon>Magnoliopsida</taxon>
        <taxon>eudicotyledons</taxon>
        <taxon>Gunneridae</taxon>
        <taxon>Pentapetalae</taxon>
        <taxon>rosids</taxon>
        <taxon>fabids</taxon>
        <taxon>Fabales</taxon>
        <taxon>Fabaceae</taxon>
        <taxon>Papilionoideae</taxon>
        <taxon>50 kb inversion clade</taxon>
        <taxon>NPAAA clade</taxon>
        <taxon>Hologalegina</taxon>
        <taxon>IRL clade</taxon>
        <taxon>Trifolieae</taxon>
        <taxon>Trifolium</taxon>
    </lineage>
</organism>
<dbReference type="PANTHER" id="PTHR18919">
    <property type="entry name" value="ACETYL-COA C-ACYLTRANSFERASE"/>
    <property type="match status" value="1"/>
</dbReference>
<sequence length="78" mass="8155">LGAGIPTSVICTTINKVCSSGMKATMIAAQTIQLGHNDVVVVGGMESMSNAPKYIAEARTLLKLCYVVAAYKSAFDET</sequence>
<feature type="domain" description="Thiolase N-terminal" evidence="4">
    <location>
        <begin position="2"/>
        <end position="59"/>
    </location>
</feature>
<evidence type="ECO:0000313" key="5">
    <source>
        <dbReference type="EMBL" id="MCI31384.1"/>
    </source>
</evidence>
<dbReference type="Proteomes" id="UP000265520">
    <property type="component" value="Unassembled WGS sequence"/>
</dbReference>